<evidence type="ECO:0000313" key="1">
    <source>
        <dbReference type="EMBL" id="KAA3800090.1"/>
    </source>
</evidence>
<evidence type="ECO:0000313" key="11">
    <source>
        <dbReference type="Proteomes" id="UP000365824"/>
    </source>
</evidence>
<evidence type="ECO:0000313" key="14">
    <source>
        <dbReference type="Proteomes" id="UP000460135"/>
    </source>
</evidence>
<dbReference type="Proteomes" id="UP000365824">
    <property type="component" value="Unassembled WGS sequence"/>
</dbReference>
<dbReference type="Proteomes" id="UP000460135">
    <property type="component" value="Unassembled WGS sequence"/>
</dbReference>
<dbReference type="EMBL" id="VWGP01000029">
    <property type="protein sequence ID" value="KAA4527363.1"/>
    <property type="molecule type" value="Genomic_DNA"/>
</dbReference>
<dbReference type="GeneID" id="69481209"/>
<gene>
    <name evidence="9" type="ORF">DYI28_16845</name>
    <name evidence="6" type="ORF">F3B53_07875</name>
    <name evidence="4" type="ORF">F3B85_24820</name>
    <name evidence="5" type="ORF">F3B98_02170</name>
    <name evidence="3" type="ORF">F3D66_00090</name>
    <name evidence="2" type="ORF">F3F25_21870</name>
    <name evidence="1" type="ORF">F3F51_23580</name>
    <name evidence="7" type="ORF">PO382_18210</name>
    <name evidence="8" type="ORF">PQ628_10300</name>
</gene>
<evidence type="ECO:0000313" key="15">
    <source>
        <dbReference type="Proteomes" id="UP000473905"/>
    </source>
</evidence>
<evidence type="ECO:0000313" key="8">
    <source>
        <dbReference type="EMBL" id="MDC7958601.1"/>
    </source>
</evidence>
<dbReference type="Proteomes" id="UP000478493">
    <property type="component" value="Unassembled WGS sequence"/>
</dbReference>
<dbReference type="RefSeq" id="WP_008650625.1">
    <property type="nucleotide sequence ID" value="NZ_CACRTD010000031.1"/>
</dbReference>
<reference evidence="7" key="5">
    <citation type="submission" date="2022-10" db="EMBL/GenBank/DDBJ databases">
        <title>Human gut microbiome strain richness.</title>
        <authorList>
            <person name="Chen-Liaw A."/>
        </authorList>
    </citation>
    <scope>NUCLEOTIDE SEQUENCE</scope>
    <source>
        <strain evidence="7">BSD2780120875st1_E1_BSD2780120875_150330</strain>
        <strain evidence="8">RTP21484st1_H8_RTP21484_190118</strain>
    </source>
</reference>
<dbReference type="EMBL" id="VWFC01000006">
    <property type="protein sequence ID" value="KAB1328522.1"/>
    <property type="molecule type" value="Genomic_DNA"/>
</dbReference>
<dbReference type="Proteomes" id="UP000318823">
    <property type="component" value="Chromosome"/>
</dbReference>
<sequence length="84" mass="9355">MKPPVTYSHPKSVIVMIHMTGGTEMPFRSDGSSYAEATSEARSGVEKRAGFRFLVHRSFLILMGRRESAHPSGYGFLNYRSMGV</sequence>
<keyword evidence="15" id="KW-1185">Reference proteome</keyword>
<evidence type="ECO:0000313" key="10">
    <source>
        <dbReference type="Proteomes" id="UP000318823"/>
    </source>
</evidence>
<evidence type="ECO:0000313" key="5">
    <source>
        <dbReference type="EMBL" id="KAA4666564.1"/>
    </source>
</evidence>
<dbReference type="Proteomes" id="UP000473905">
    <property type="component" value="Unassembled WGS sequence"/>
</dbReference>
<dbReference type="Proteomes" id="UP000435985">
    <property type="component" value="Unassembled WGS sequence"/>
</dbReference>
<evidence type="ECO:0000313" key="13">
    <source>
        <dbReference type="Proteomes" id="UP000435985"/>
    </source>
</evidence>
<dbReference type="EMBL" id="JAQQPO010000010">
    <property type="protein sequence ID" value="MDC7958601.1"/>
    <property type="molecule type" value="Genomic_DNA"/>
</dbReference>
<organism evidence="6 12">
    <name type="scientific">Bacteroides ovatus</name>
    <dbReference type="NCBI Taxonomy" id="28116"/>
    <lineage>
        <taxon>Bacteria</taxon>
        <taxon>Pseudomonadati</taxon>
        <taxon>Bacteroidota</taxon>
        <taxon>Bacteroidia</taxon>
        <taxon>Bacteroidales</taxon>
        <taxon>Bacteroidaceae</taxon>
        <taxon>Bacteroides</taxon>
    </lineage>
</organism>
<evidence type="ECO:0000313" key="16">
    <source>
        <dbReference type="Proteomes" id="UP000478493"/>
    </source>
</evidence>
<evidence type="ECO:0000313" key="2">
    <source>
        <dbReference type="EMBL" id="KAA3924616.1"/>
    </source>
</evidence>
<evidence type="ECO:0000313" key="6">
    <source>
        <dbReference type="EMBL" id="KAB1328522.1"/>
    </source>
</evidence>
<accession>A0A139LNJ7</accession>
<dbReference type="EMBL" id="VWFO01000002">
    <property type="protein sequence ID" value="KAA4666564.1"/>
    <property type="molecule type" value="Genomic_DNA"/>
</dbReference>
<evidence type="ECO:0000313" key="12">
    <source>
        <dbReference type="Proteomes" id="UP000375690"/>
    </source>
</evidence>
<dbReference type="Proteomes" id="UP000375690">
    <property type="component" value="Unassembled WGS sequence"/>
</dbReference>
<evidence type="ECO:0000313" key="3">
    <source>
        <dbReference type="EMBL" id="KAA4104662.1"/>
    </source>
</evidence>
<dbReference type="AlphaFoldDB" id="A0A139LNJ7"/>
<dbReference type="EMBL" id="VWLX01000023">
    <property type="protein sequence ID" value="KAA3800090.1"/>
    <property type="molecule type" value="Genomic_DNA"/>
</dbReference>
<dbReference type="EMBL" id="CP041395">
    <property type="protein sequence ID" value="QDM10227.1"/>
    <property type="molecule type" value="Genomic_DNA"/>
</dbReference>
<dbReference type="EMBL" id="JAQNZF010000027">
    <property type="protein sequence ID" value="MDC2744155.1"/>
    <property type="molecule type" value="Genomic_DNA"/>
</dbReference>
<reference evidence="11 12" key="3">
    <citation type="journal article" date="2019" name="Nat. Med.">
        <title>A library of human gut bacterial isolates paired with longitudinal multiomics data enables mechanistic microbiome research.</title>
        <authorList>
            <person name="Poyet M."/>
            <person name="Groussin M."/>
            <person name="Gibbons S.M."/>
            <person name="Avila-Pacheco J."/>
            <person name="Jiang X."/>
            <person name="Kearney S.M."/>
            <person name="Perrotta A.R."/>
            <person name="Berdy B."/>
            <person name="Zhao S."/>
            <person name="Lieberman T.D."/>
            <person name="Swanson P.K."/>
            <person name="Smith M."/>
            <person name="Roesemann S."/>
            <person name="Alexander J.E."/>
            <person name="Rich S.A."/>
            <person name="Livny J."/>
            <person name="Vlamakis H."/>
            <person name="Clish C."/>
            <person name="Bullock K."/>
            <person name="Deik A."/>
            <person name="Scott J."/>
            <person name="Pierce K.A."/>
            <person name="Xavier R.J."/>
            <person name="Alm E.J."/>
        </authorList>
    </citation>
    <scope>NUCLEOTIDE SEQUENCE [LARGE SCALE GENOMIC DNA]</scope>
    <source>
        <strain evidence="3 15">BIOML-A134</strain>
        <strain evidence="5 13">BIOML-A14</strain>
        <strain evidence="2 11">BIOML-A160</strain>
        <strain evidence="1 14">BIOML-A183</strain>
        <strain evidence="6 12">BIOML-A2</strain>
        <strain evidence="4 16">BIOML-A41</strain>
    </source>
</reference>
<evidence type="ECO:0000313" key="7">
    <source>
        <dbReference type="EMBL" id="MDC2744155.1"/>
    </source>
</evidence>
<dbReference type="EMBL" id="VWKB01000001">
    <property type="protein sequence ID" value="KAA4104662.1"/>
    <property type="molecule type" value="Genomic_DNA"/>
</dbReference>
<dbReference type="EMBL" id="VWLB01000044">
    <property type="protein sequence ID" value="KAA3924616.1"/>
    <property type="molecule type" value="Genomic_DNA"/>
</dbReference>
<dbReference type="Proteomes" id="UP001219389">
    <property type="component" value="Unassembled WGS sequence"/>
</dbReference>
<protein>
    <submittedName>
        <fullName evidence="6">Uncharacterized protein</fullName>
    </submittedName>
</protein>
<evidence type="ECO:0000313" key="9">
    <source>
        <dbReference type="EMBL" id="QDM10227.1"/>
    </source>
</evidence>
<dbReference type="Proteomes" id="UP001215078">
    <property type="component" value="Unassembled WGS sequence"/>
</dbReference>
<proteinExistence type="predicted"/>
<reference evidence="10" key="1">
    <citation type="journal article" date="2018" name="J. Anim. Genet.">
        <title>Acquired interbacterial defense systems protect against interspecies antagonism in the human gut microbiome.</title>
        <authorList>
            <person name="Ross B.D."/>
            <person name="Verster A.J."/>
            <person name="Radey M.C."/>
            <person name="Schmidtke D.T."/>
            <person name="Pope C.E."/>
            <person name="Hoffman L.R."/>
            <person name="Hajjar A."/>
            <person name="Peterson S.B."/>
            <person name="Borenstein E."/>
            <person name="Mougous J."/>
        </authorList>
    </citation>
    <scope>NUCLEOTIDE SEQUENCE [LARGE SCALE GENOMIC DNA]</scope>
    <source>
        <strain evidence="10">3725 D1 iv</strain>
    </source>
</reference>
<evidence type="ECO:0000313" key="4">
    <source>
        <dbReference type="EMBL" id="KAA4527363.1"/>
    </source>
</evidence>
<name>A0A139LNJ7_BACOV</name>
<reference evidence="9" key="4">
    <citation type="submission" date="2019-07" db="EMBL/GenBank/DDBJ databases">
        <authorList>
            <person name="Ross B.D."/>
            <person name="Verster A.J."/>
            <person name="Radey M.C."/>
            <person name="Schmidtke D.T."/>
            <person name="Pope C.E."/>
            <person name="Hoffman L.R."/>
            <person name="Hajjar A."/>
            <person name="Peterson S.B."/>
            <person name="Borenstein E."/>
            <person name="Mougous J.D."/>
        </authorList>
    </citation>
    <scope>NUCLEOTIDE SEQUENCE</scope>
    <source>
        <strain evidence="9">3725 D1 iv</strain>
    </source>
</reference>
<reference evidence="9" key="2">
    <citation type="journal article" date="2018" name="Nature">
        <title>Human gut bacteria contain acquired interbacterial defence systems.</title>
        <authorList>
            <person name="Ross B.D."/>
            <person name="Verster A.J."/>
            <person name="Radey M.C."/>
            <person name="Schmidtke D.T."/>
            <person name="Pope C.E."/>
            <person name="Hoffman L.R."/>
            <person name="Hajjar A."/>
            <person name="Peterson S.B."/>
            <person name="Borenstein E."/>
            <person name="Mougous J."/>
        </authorList>
    </citation>
    <scope>NUCLEOTIDE SEQUENCE</scope>
    <source>
        <strain evidence="9">3725 D1 iv</strain>
    </source>
</reference>